<organism evidence="2 3">
    <name type="scientific">Ridgeia piscesae</name>
    <name type="common">Tubeworm</name>
    <dbReference type="NCBI Taxonomy" id="27915"/>
    <lineage>
        <taxon>Eukaryota</taxon>
        <taxon>Metazoa</taxon>
        <taxon>Spiralia</taxon>
        <taxon>Lophotrochozoa</taxon>
        <taxon>Annelida</taxon>
        <taxon>Polychaeta</taxon>
        <taxon>Sedentaria</taxon>
        <taxon>Canalipalpata</taxon>
        <taxon>Sabellida</taxon>
        <taxon>Siboglinidae</taxon>
        <taxon>Ridgeia</taxon>
    </lineage>
</organism>
<keyword evidence="3" id="KW-1185">Reference proteome</keyword>
<comment type="caution">
    <text evidence="2">The sequence shown here is derived from an EMBL/GenBank/DDBJ whole genome shotgun (WGS) entry which is preliminary data.</text>
</comment>
<sequence>MDTATHKKSSSPQPEHHGSPQPNQDHIYCFLREPQDYPDIYKKIDKAAVMIWDLEHAMYDCGFLKKDNHSLASFHQTLLDLMAYSQVTEGVFMFAEYVVYKRSICYFLESENYIGFMHSKSGQLLTELAGVDYQKDPPLLYRVHTPSDIAQRAQYIVKRSQSIASKRRLSPASKSGGKKNRTTQTYKQKMAALQSSIKKIFVSAESYTNSWNMATSKQDTIEEALSAHITDAVARFPFCDHESLAEHREVIPLDVQFDVLSSLPNYHGGQYPVTGTTKLSSLRTHVSLQQHFAYQPPRQNADSDSNSSLFLPLSVRNRFIYFTKKNVTKDRQRLLSYHCHQLEMSKLYRDRTEDSIGQGVNPTRLQDCADE</sequence>
<evidence type="ECO:0000256" key="1">
    <source>
        <dbReference type="SAM" id="MobiDB-lite"/>
    </source>
</evidence>
<dbReference type="Proteomes" id="UP001209878">
    <property type="component" value="Unassembled WGS sequence"/>
</dbReference>
<accession>A0AAD9UE84</accession>
<proteinExistence type="predicted"/>
<evidence type="ECO:0000313" key="3">
    <source>
        <dbReference type="Proteomes" id="UP001209878"/>
    </source>
</evidence>
<feature type="region of interest" description="Disordered" evidence="1">
    <location>
        <begin position="1"/>
        <end position="22"/>
    </location>
</feature>
<feature type="region of interest" description="Disordered" evidence="1">
    <location>
        <begin position="162"/>
        <end position="185"/>
    </location>
</feature>
<name>A0AAD9UE84_RIDPI</name>
<dbReference type="AlphaFoldDB" id="A0AAD9UE84"/>
<dbReference type="EMBL" id="JAODUO010000211">
    <property type="protein sequence ID" value="KAK2186183.1"/>
    <property type="molecule type" value="Genomic_DNA"/>
</dbReference>
<reference evidence="2" key="1">
    <citation type="journal article" date="2023" name="Mol. Biol. Evol.">
        <title>Third-Generation Sequencing Reveals the Adaptive Role of the Epigenome in Three Deep-Sea Polychaetes.</title>
        <authorList>
            <person name="Perez M."/>
            <person name="Aroh O."/>
            <person name="Sun Y."/>
            <person name="Lan Y."/>
            <person name="Juniper S.K."/>
            <person name="Young C.R."/>
            <person name="Angers B."/>
            <person name="Qian P.Y."/>
        </authorList>
    </citation>
    <scope>NUCLEOTIDE SEQUENCE</scope>
    <source>
        <strain evidence="2">R07B-5</strain>
    </source>
</reference>
<protein>
    <submittedName>
        <fullName evidence="2">Uncharacterized protein</fullName>
    </submittedName>
</protein>
<evidence type="ECO:0000313" key="2">
    <source>
        <dbReference type="EMBL" id="KAK2186183.1"/>
    </source>
</evidence>
<gene>
    <name evidence="2" type="ORF">NP493_212g10040</name>
</gene>